<feature type="region of interest" description="Disordered" evidence="1">
    <location>
        <begin position="631"/>
        <end position="700"/>
    </location>
</feature>
<comment type="caution">
    <text evidence="3">The sequence shown here is derived from an EMBL/GenBank/DDBJ whole genome shotgun (WGS) entry which is preliminary data.</text>
</comment>
<evidence type="ECO:0000313" key="3">
    <source>
        <dbReference type="EMBL" id="ORZ06855.1"/>
    </source>
</evidence>
<dbReference type="Gene3D" id="2.60.40.640">
    <property type="match status" value="2"/>
</dbReference>
<feature type="region of interest" description="Disordered" evidence="1">
    <location>
        <begin position="489"/>
        <end position="513"/>
    </location>
</feature>
<feature type="compositionally biased region" description="Low complexity" evidence="1">
    <location>
        <begin position="547"/>
        <end position="561"/>
    </location>
</feature>
<dbReference type="AlphaFoldDB" id="A0A1X2I0Z8"/>
<feature type="compositionally biased region" description="Low complexity" evidence="1">
    <location>
        <begin position="631"/>
        <end position="643"/>
    </location>
</feature>
<feature type="region of interest" description="Disordered" evidence="1">
    <location>
        <begin position="417"/>
        <end position="475"/>
    </location>
</feature>
<dbReference type="EMBL" id="MCGE01000037">
    <property type="protein sequence ID" value="ORZ06855.1"/>
    <property type="molecule type" value="Genomic_DNA"/>
</dbReference>
<feature type="region of interest" description="Disordered" evidence="1">
    <location>
        <begin position="579"/>
        <end position="614"/>
    </location>
</feature>
<dbReference type="PANTHER" id="PTHR11188">
    <property type="entry name" value="ARRESTIN DOMAIN CONTAINING PROTEIN"/>
    <property type="match status" value="1"/>
</dbReference>
<evidence type="ECO:0000256" key="1">
    <source>
        <dbReference type="SAM" id="MobiDB-lite"/>
    </source>
</evidence>
<dbReference type="InterPro" id="IPR050357">
    <property type="entry name" value="Arrestin_domain-protein"/>
</dbReference>
<feature type="compositionally biased region" description="Polar residues" evidence="1">
    <location>
        <begin position="644"/>
        <end position="654"/>
    </location>
</feature>
<sequence length="988" mass="107973">MKKALLRSKTGTVYDIVLDEHKYYFRGDRVLGRLIIIPSKPHKITGIRLEFFGRIKTYINSKKQDGHYFFKELFPLDVQPGTLQEGKTYTFPFGFNLPVEVSLPSCTESDTNEGGMIEYVVQATMERPSREWSALTACVHIPVLERLDVSKADLSEQVWDKISWQSQHPEDIIDADEYQGVDQVDLSASIPHKGYTRNQKIPVTVDIQHFQPYQRANGLTISLIRCTRILCKEKAYLLSPTIVSSTKVDIDIQQTTAQTITKSILIPQHISPTINLNARLMQVDYRIKVRAELDEPGRNNNGNSGSIASFMAMVADKRDANVDLASMSLELPVVIGTLPSHSLPPDVLDPKFVKGVKHIGQENQSKHQQHQERQPSRFSASFSALASFDLASIPASLLEITSTNLRWDQYSIRRESNMTRQQELQPLPSSSLSKDEGALPPVAPRHIITTNPSSSLSENPTTPTVSIPTYSSGLADSTTMVSSIPVYSSELSERTAPMASTSPTSAPRSDYPEASPLSPFYLTLSLGEPFDFLQSEFTDNDRHSLQSTRISNSSKSSHSSSKGLEKDIAISMNEPSTTVSDAHFTEQPFNDSPSSRSSIEADNTDLTTTTNAGPSLLTTLNCSSDCLSSDTSFSLPSSPRSSLGANTNGLTATSGPIVDNRLIEQIDTSPPLSMSSSPSPSSIPGHSSATGHGTTPEHTSDIEISLSNTSEENINSNSMLLGDTIRQPSLSGINTDDMAETSISTTTHDVASSSNTTTTTIETINVSNGPANERGLDMNSLDEQNADIDSNDTTLTSQKASTTIIHNHDKNIQIDTDGNWDQAKESTDGGQMDNNSNELSPAVTGVYRQVSTYSNYRQTSPGHLEKNEGELEQESTYKPESTIEGLEVSAATIEPAPMESLANDHHHQEAEKEVVAATGGMYDGNPVGNGIILHTQPMRQGTDSGDGGDDVFDKPHEMAYSDSDDDDDDDFLSILARREKQAESSYWQ</sequence>
<dbReference type="STRING" id="90262.A0A1X2I0Z8"/>
<dbReference type="Pfam" id="PF02752">
    <property type="entry name" value="Arrestin_C"/>
    <property type="match status" value="1"/>
</dbReference>
<dbReference type="InterPro" id="IPR011022">
    <property type="entry name" value="Arrestin_C-like"/>
</dbReference>
<dbReference type="SUPFAM" id="SSF81296">
    <property type="entry name" value="E set domains"/>
    <property type="match status" value="1"/>
</dbReference>
<evidence type="ECO:0000259" key="2">
    <source>
        <dbReference type="SMART" id="SM01017"/>
    </source>
</evidence>
<dbReference type="Pfam" id="PF00339">
    <property type="entry name" value="Arrestin_N"/>
    <property type="match status" value="1"/>
</dbReference>
<feature type="region of interest" description="Disordered" evidence="1">
    <location>
        <begin position="543"/>
        <end position="564"/>
    </location>
</feature>
<accession>A0A1X2I0Z8</accession>
<reference evidence="3 4" key="1">
    <citation type="submission" date="2016-07" db="EMBL/GenBank/DDBJ databases">
        <title>Pervasive Adenine N6-methylation of Active Genes in Fungi.</title>
        <authorList>
            <consortium name="DOE Joint Genome Institute"/>
            <person name="Mondo S.J."/>
            <person name="Dannebaum R.O."/>
            <person name="Kuo R.C."/>
            <person name="Labutti K."/>
            <person name="Haridas S."/>
            <person name="Kuo A."/>
            <person name="Salamov A."/>
            <person name="Ahrendt S.R."/>
            <person name="Lipzen A."/>
            <person name="Sullivan W."/>
            <person name="Andreopoulos W.B."/>
            <person name="Clum A."/>
            <person name="Lindquist E."/>
            <person name="Daum C."/>
            <person name="Ramamoorthy G.K."/>
            <person name="Gryganskyi A."/>
            <person name="Culley D."/>
            <person name="Magnuson J.K."/>
            <person name="James T.Y."/>
            <person name="O'Malley M.A."/>
            <person name="Stajich J.E."/>
            <person name="Spatafora J.W."/>
            <person name="Visel A."/>
            <person name="Grigoriev I.V."/>
        </authorList>
    </citation>
    <scope>NUCLEOTIDE SEQUENCE [LARGE SCALE GENOMIC DNA]</scope>
    <source>
        <strain evidence="3 4">NRRL 1336</strain>
    </source>
</reference>
<feature type="region of interest" description="Disordered" evidence="1">
    <location>
        <begin position="857"/>
        <end position="881"/>
    </location>
</feature>
<protein>
    <recommendedName>
        <fullName evidence="2">Arrestin C-terminal-like domain-containing protein</fullName>
    </recommendedName>
</protein>
<feature type="region of interest" description="Disordered" evidence="1">
    <location>
        <begin position="931"/>
        <end position="970"/>
    </location>
</feature>
<feature type="compositionally biased region" description="Polar residues" evidence="1">
    <location>
        <begin position="498"/>
        <end position="507"/>
    </location>
</feature>
<feature type="compositionally biased region" description="Low complexity" evidence="1">
    <location>
        <begin position="604"/>
        <end position="614"/>
    </location>
</feature>
<feature type="domain" description="Arrestin C-terminal-like" evidence="2">
    <location>
        <begin position="180"/>
        <end position="340"/>
    </location>
</feature>
<dbReference type="GO" id="GO:0015031">
    <property type="term" value="P:protein transport"/>
    <property type="evidence" value="ECO:0007669"/>
    <property type="project" value="TreeGrafter"/>
</dbReference>
<dbReference type="InterPro" id="IPR014752">
    <property type="entry name" value="Arrestin-like_C"/>
</dbReference>
<feature type="compositionally biased region" description="Low complexity" evidence="1">
    <location>
        <begin position="421"/>
        <end position="432"/>
    </location>
</feature>
<feature type="compositionally biased region" description="Polar residues" evidence="1">
    <location>
        <begin position="448"/>
        <end position="475"/>
    </location>
</feature>
<dbReference type="PANTHER" id="PTHR11188:SF17">
    <property type="entry name" value="FI21816P1"/>
    <property type="match status" value="1"/>
</dbReference>
<dbReference type="InterPro" id="IPR011021">
    <property type="entry name" value="Arrestin-like_N"/>
</dbReference>
<feature type="compositionally biased region" description="Polar residues" evidence="1">
    <location>
        <begin position="587"/>
        <end position="600"/>
    </location>
</feature>
<keyword evidence="4" id="KW-1185">Reference proteome</keyword>
<dbReference type="Proteomes" id="UP000193560">
    <property type="component" value="Unassembled WGS sequence"/>
</dbReference>
<dbReference type="InterPro" id="IPR014756">
    <property type="entry name" value="Ig_E-set"/>
</dbReference>
<feature type="compositionally biased region" description="Low complexity" evidence="1">
    <location>
        <begin position="669"/>
        <end position="688"/>
    </location>
</feature>
<dbReference type="GO" id="GO:0005737">
    <property type="term" value="C:cytoplasm"/>
    <property type="evidence" value="ECO:0007669"/>
    <property type="project" value="TreeGrafter"/>
</dbReference>
<evidence type="ECO:0000313" key="4">
    <source>
        <dbReference type="Proteomes" id="UP000193560"/>
    </source>
</evidence>
<organism evidence="3 4">
    <name type="scientific">Absidia repens</name>
    <dbReference type="NCBI Taxonomy" id="90262"/>
    <lineage>
        <taxon>Eukaryota</taxon>
        <taxon>Fungi</taxon>
        <taxon>Fungi incertae sedis</taxon>
        <taxon>Mucoromycota</taxon>
        <taxon>Mucoromycotina</taxon>
        <taxon>Mucoromycetes</taxon>
        <taxon>Mucorales</taxon>
        <taxon>Cunninghamellaceae</taxon>
        <taxon>Absidia</taxon>
    </lineage>
</organism>
<dbReference type="OrthoDB" id="2283785at2759"/>
<gene>
    <name evidence="3" type="ORF">BCR42DRAFT_456196</name>
</gene>
<dbReference type="SMART" id="SM01017">
    <property type="entry name" value="Arrestin_C"/>
    <property type="match status" value="1"/>
</dbReference>
<name>A0A1X2I0Z8_9FUNG</name>
<proteinExistence type="predicted"/>